<reference evidence="2 3" key="1">
    <citation type="journal article" date="2023" name="Microbiol. Spectr.">
        <title>Symbiosis of Carpenter Bees with Uncharacterized Lactic Acid Bacteria Showing NAD Auxotrophy.</title>
        <authorList>
            <person name="Kawasaki S."/>
            <person name="Ozawa K."/>
            <person name="Mori T."/>
            <person name="Yamamoto A."/>
            <person name="Ito M."/>
            <person name="Ohkuma M."/>
            <person name="Sakamoto M."/>
            <person name="Matsutani M."/>
        </authorList>
    </citation>
    <scope>NUCLEOTIDE SEQUENCE [LARGE SCALE GENOMIC DNA]</scope>
    <source>
        <strain evidence="2 3">KimC2</strain>
    </source>
</reference>
<dbReference type="Proteomes" id="UP001321804">
    <property type="component" value="Chromosome"/>
</dbReference>
<dbReference type="InterPro" id="IPR046698">
    <property type="entry name" value="PedC-like"/>
</dbReference>
<name>A0AAU9CZJ9_9LACO</name>
<sequence length="157" mass="17693">MMMSNRLKTVMYGLLMLTFGSFFIFVYLNSAHSENSNLEKEQYANVVSNFDFVSSQEVKNRQKKKGSFVVFFGSKDCGPCLEAAPSVLKNAKFYSLIDKIYYVNINDSTFFKDANEYYGITGTPTIMVFKKGKVVSRITGSSEKIDDIVKGAFALIK</sequence>
<dbReference type="CDD" id="cd02947">
    <property type="entry name" value="TRX_family"/>
    <property type="match status" value="1"/>
</dbReference>
<evidence type="ECO:0000259" key="1">
    <source>
        <dbReference type="PROSITE" id="PS51352"/>
    </source>
</evidence>
<dbReference type="SUPFAM" id="SSF52833">
    <property type="entry name" value="Thioredoxin-like"/>
    <property type="match status" value="1"/>
</dbReference>
<proteinExistence type="predicted"/>
<dbReference type="InterPro" id="IPR013766">
    <property type="entry name" value="Thioredoxin_domain"/>
</dbReference>
<dbReference type="Gene3D" id="3.40.30.10">
    <property type="entry name" value="Glutaredoxin"/>
    <property type="match status" value="1"/>
</dbReference>
<keyword evidence="3" id="KW-1185">Reference proteome</keyword>
<dbReference type="Pfam" id="PF20207">
    <property type="entry name" value="DUF6568"/>
    <property type="match status" value="1"/>
</dbReference>
<protein>
    <recommendedName>
        <fullName evidence="1">Thioredoxin domain-containing protein</fullName>
    </recommendedName>
</protein>
<accession>A0AAU9CZJ9</accession>
<feature type="domain" description="Thioredoxin" evidence="1">
    <location>
        <begin position="17"/>
        <end position="157"/>
    </location>
</feature>
<dbReference type="EMBL" id="AP026801">
    <property type="protein sequence ID" value="BDR55676.1"/>
    <property type="molecule type" value="Genomic_DNA"/>
</dbReference>
<organism evidence="2 3">
    <name type="scientific">Xylocopilactobacillus apis</name>
    <dbReference type="NCBI Taxonomy" id="2932183"/>
    <lineage>
        <taxon>Bacteria</taxon>
        <taxon>Bacillati</taxon>
        <taxon>Bacillota</taxon>
        <taxon>Bacilli</taxon>
        <taxon>Lactobacillales</taxon>
        <taxon>Lactobacillaceae</taxon>
        <taxon>Xylocopilactobacillus</taxon>
    </lineage>
</organism>
<dbReference type="PROSITE" id="PS51352">
    <property type="entry name" value="THIOREDOXIN_2"/>
    <property type="match status" value="1"/>
</dbReference>
<evidence type="ECO:0000313" key="2">
    <source>
        <dbReference type="EMBL" id="BDR55676.1"/>
    </source>
</evidence>
<dbReference type="InterPro" id="IPR036249">
    <property type="entry name" value="Thioredoxin-like_sf"/>
</dbReference>
<dbReference type="KEGG" id="xak:KIMC2_02380"/>
<dbReference type="AlphaFoldDB" id="A0AAU9CZJ9"/>
<gene>
    <name evidence="2" type="ORF">KIMC2_02380</name>
</gene>
<evidence type="ECO:0000313" key="3">
    <source>
        <dbReference type="Proteomes" id="UP001321804"/>
    </source>
</evidence>